<dbReference type="CDD" id="cd16917">
    <property type="entry name" value="HATPase_UhpB-NarQ-NarX-like"/>
    <property type="match status" value="1"/>
</dbReference>
<keyword evidence="4" id="KW-0472">Membrane</keyword>
<dbReference type="PANTHER" id="PTHR24421:SF63">
    <property type="entry name" value="SENSOR HISTIDINE KINASE DESK"/>
    <property type="match status" value="1"/>
</dbReference>
<dbReference type="Proteomes" id="UP000711614">
    <property type="component" value="Unassembled WGS sequence"/>
</dbReference>
<evidence type="ECO:0000256" key="3">
    <source>
        <dbReference type="ARBA" id="ARBA00023012"/>
    </source>
</evidence>
<dbReference type="EMBL" id="JAGIOI010000001">
    <property type="protein sequence ID" value="MBP2413526.1"/>
    <property type="molecule type" value="Genomic_DNA"/>
</dbReference>
<gene>
    <name evidence="6" type="ORF">JOF48_002325</name>
</gene>
<keyword evidence="3" id="KW-0902">Two-component regulatory system</keyword>
<feature type="transmembrane region" description="Helical" evidence="4">
    <location>
        <begin position="176"/>
        <end position="194"/>
    </location>
</feature>
<feature type="transmembrane region" description="Helical" evidence="4">
    <location>
        <begin position="98"/>
        <end position="118"/>
    </location>
</feature>
<keyword evidence="2 6" id="KW-0418">Kinase</keyword>
<keyword evidence="4" id="KW-1133">Transmembrane helix</keyword>
<dbReference type="Gene3D" id="3.30.565.10">
    <property type="entry name" value="Histidine kinase-like ATPase, C-terminal domain"/>
    <property type="match status" value="1"/>
</dbReference>
<dbReference type="SUPFAM" id="SSF55874">
    <property type="entry name" value="ATPase domain of HSP90 chaperone/DNA topoisomerase II/histidine kinase"/>
    <property type="match status" value="1"/>
</dbReference>
<comment type="caution">
    <text evidence="6">The sequence shown here is derived from an EMBL/GenBank/DDBJ whole genome shotgun (WGS) entry which is preliminary data.</text>
</comment>
<feature type="transmembrane region" description="Helical" evidence="4">
    <location>
        <begin position="138"/>
        <end position="164"/>
    </location>
</feature>
<name>A0ABS4YXQ5_9MICC</name>
<evidence type="ECO:0000313" key="6">
    <source>
        <dbReference type="EMBL" id="MBP2413526.1"/>
    </source>
</evidence>
<feature type="transmembrane region" description="Helical" evidence="4">
    <location>
        <begin position="200"/>
        <end position="221"/>
    </location>
</feature>
<dbReference type="InterPro" id="IPR011712">
    <property type="entry name" value="Sig_transdc_His_kin_sub3_dim/P"/>
</dbReference>
<dbReference type="GO" id="GO:0004673">
    <property type="term" value="F:protein histidine kinase activity"/>
    <property type="evidence" value="ECO:0007669"/>
    <property type="project" value="UniProtKB-EC"/>
</dbReference>
<keyword evidence="1 6" id="KW-0808">Transferase</keyword>
<dbReference type="EC" id="2.7.13.3" evidence="6"/>
<evidence type="ECO:0000256" key="1">
    <source>
        <dbReference type="ARBA" id="ARBA00022679"/>
    </source>
</evidence>
<dbReference type="Gene3D" id="1.20.5.1930">
    <property type="match status" value="1"/>
</dbReference>
<evidence type="ECO:0000256" key="2">
    <source>
        <dbReference type="ARBA" id="ARBA00022777"/>
    </source>
</evidence>
<feature type="transmembrane region" description="Helical" evidence="4">
    <location>
        <begin position="70"/>
        <end position="91"/>
    </location>
</feature>
<keyword evidence="7" id="KW-1185">Reference proteome</keyword>
<dbReference type="InterPro" id="IPR036890">
    <property type="entry name" value="HATPase_C_sf"/>
</dbReference>
<evidence type="ECO:0000256" key="4">
    <source>
        <dbReference type="SAM" id="Phobius"/>
    </source>
</evidence>
<feature type="domain" description="Signal transduction histidine kinase subgroup 3 dimerisation and phosphoacceptor" evidence="5">
    <location>
        <begin position="239"/>
        <end position="303"/>
    </location>
</feature>
<evidence type="ECO:0000259" key="5">
    <source>
        <dbReference type="Pfam" id="PF07730"/>
    </source>
</evidence>
<proteinExistence type="predicted"/>
<dbReference type="PANTHER" id="PTHR24421">
    <property type="entry name" value="NITRATE/NITRITE SENSOR PROTEIN NARX-RELATED"/>
    <property type="match status" value="1"/>
</dbReference>
<dbReference type="InterPro" id="IPR050482">
    <property type="entry name" value="Sensor_HK_TwoCompSys"/>
</dbReference>
<reference evidence="6 7" key="1">
    <citation type="submission" date="2021-03" db="EMBL/GenBank/DDBJ databases">
        <title>Sequencing the genomes of 1000 actinobacteria strains.</title>
        <authorList>
            <person name="Klenk H.-P."/>
        </authorList>
    </citation>
    <scope>NUCLEOTIDE SEQUENCE [LARGE SCALE GENOMIC DNA]</scope>
    <source>
        <strain evidence="6 7">DSM 16005</strain>
    </source>
</reference>
<dbReference type="Pfam" id="PF07730">
    <property type="entry name" value="HisKA_3"/>
    <property type="match status" value="1"/>
</dbReference>
<organism evidence="6 7">
    <name type="scientific">Arthrobacter stackebrandtii</name>
    <dbReference type="NCBI Taxonomy" id="272161"/>
    <lineage>
        <taxon>Bacteria</taxon>
        <taxon>Bacillati</taxon>
        <taxon>Actinomycetota</taxon>
        <taxon>Actinomycetes</taxon>
        <taxon>Micrococcales</taxon>
        <taxon>Micrococcaceae</taxon>
        <taxon>Arthrobacter</taxon>
    </lineage>
</organism>
<accession>A0ABS4YXQ5</accession>
<keyword evidence="4" id="KW-0812">Transmembrane</keyword>
<dbReference type="RefSeq" id="WP_209680890.1">
    <property type="nucleotide sequence ID" value="NZ_JAGIOI010000001.1"/>
</dbReference>
<sequence>MGTDLYGTGTLGDAENPVTPVNGSVPAYAPLHSKAAPDGGALPGAGPAPAEPGPAAPAGGVGEWRFWTDYGFLLSAFWVVFLVFPVLAVALSGLPPGLSILGYALIAAFGSTYLYAFYRDRSDLGSCLHGTPTAQRCFWILLGVSAAGIPLLGVNTLGYSPFIISYAAYLLSRRTMWWTTSTTLVASVAVAVGTGQVQGFAFLLGILFVLAIVNALTTTLIRRGTTEAQLQMENLKLMEQERMARDVHDALGHSLTAVGLKAQLAQRLLDTDIEAARAELEQIRALTVDAMDSIRATVGGTRRTTPEEELAAVRSALDDAGVRTVTTGTPVDCAPEHATALSWILREAVTNVVRHAHATTCWITFGPTSLSIEDDGDSLTGAPEGNGIRGMRERARLHGARCDFGVSGHGGARVELSW</sequence>
<protein>
    <submittedName>
        <fullName evidence="6">Two-component system sensor histidine kinase DesK</fullName>
        <ecNumber evidence="6">2.7.13.3</ecNumber>
    </submittedName>
</protein>
<evidence type="ECO:0000313" key="7">
    <source>
        <dbReference type="Proteomes" id="UP000711614"/>
    </source>
</evidence>